<dbReference type="GO" id="GO:0005829">
    <property type="term" value="C:cytosol"/>
    <property type="evidence" value="ECO:0007669"/>
    <property type="project" value="TreeGrafter"/>
</dbReference>
<dbReference type="EMBL" id="MUKV01000036">
    <property type="protein sequence ID" value="OQS33812.1"/>
    <property type="molecule type" value="Genomic_DNA"/>
</dbReference>
<comment type="caution">
    <text evidence="2">The sequence shown here is derived from an EMBL/GenBank/DDBJ whole genome shotgun (WGS) entry which is preliminary data.</text>
</comment>
<dbReference type="Gene3D" id="3.40.50.300">
    <property type="entry name" value="P-loop containing nucleotide triphosphate hydrolases"/>
    <property type="match status" value="1"/>
</dbReference>
<dbReference type="PROSITE" id="PS51192">
    <property type="entry name" value="HELICASE_ATP_BIND_1"/>
    <property type="match status" value="1"/>
</dbReference>
<dbReference type="PANTHER" id="PTHR47396:SF1">
    <property type="entry name" value="ATP-DEPENDENT HELICASE IRC3-RELATED"/>
    <property type="match status" value="1"/>
</dbReference>
<dbReference type="PANTHER" id="PTHR47396">
    <property type="entry name" value="TYPE I RESTRICTION ENZYME ECOKI R PROTEIN"/>
    <property type="match status" value="1"/>
</dbReference>
<dbReference type="AlphaFoldDB" id="A0A1W0CGJ5"/>
<organism evidence="2 3">
    <name type="scientific">Chromobacterium haemolyticum</name>
    <dbReference type="NCBI Taxonomy" id="394935"/>
    <lineage>
        <taxon>Bacteria</taxon>
        <taxon>Pseudomonadati</taxon>
        <taxon>Pseudomonadota</taxon>
        <taxon>Betaproteobacteria</taxon>
        <taxon>Neisseriales</taxon>
        <taxon>Chromobacteriaceae</taxon>
        <taxon>Chromobacterium</taxon>
    </lineage>
</organism>
<dbReference type="SMART" id="SM00487">
    <property type="entry name" value="DEXDc"/>
    <property type="match status" value="1"/>
</dbReference>
<dbReference type="GO" id="GO:0005524">
    <property type="term" value="F:ATP binding"/>
    <property type="evidence" value="ECO:0007669"/>
    <property type="project" value="InterPro"/>
</dbReference>
<evidence type="ECO:0000313" key="2">
    <source>
        <dbReference type="EMBL" id="OQS33812.1"/>
    </source>
</evidence>
<evidence type="ECO:0000313" key="3">
    <source>
        <dbReference type="Proteomes" id="UP000192721"/>
    </source>
</evidence>
<reference evidence="2 3" key="1">
    <citation type="submission" date="2017-02" db="EMBL/GenBank/DDBJ databases">
        <title>Chromobacterium haemolyticum H5244.</title>
        <authorList>
            <person name="Gulvik C.A."/>
        </authorList>
    </citation>
    <scope>NUCLEOTIDE SEQUENCE [LARGE SCALE GENOMIC DNA]</scope>
    <source>
        <strain evidence="2 3">H5244</strain>
    </source>
</reference>
<accession>A0A1W0CGJ5</accession>
<dbReference type="GO" id="GO:0016787">
    <property type="term" value="F:hydrolase activity"/>
    <property type="evidence" value="ECO:0007669"/>
    <property type="project" value="InterPro"/>
</dbReference>
<dbReference type="GO" id="GO:0003677">
    <property type="term" value="F:DNA binding"/>
    <property type="evidence" value="ECO:0007669"/>
    <property type="project" value="InterPro"/>
</dbReference>
<gene>
    <name evidence="2" type="ORF">B0T45_19710</name>
</gene>
<dbReference type="SUPFAM" id="SSF52540">
    <property type="entry name" value="P-loop containing nucleoside triphosphate hydrolases"/>
    <property type="match status" value="2"/>
</dbReference>
<feature type="domain" description="Helicase ATP-binding" evidence="1">
    <location>
        <begin position="63"/>
        <end position="288"/>
    </location>
</feature>
<evidence type="ECO:0000259" key="1">
    <source>
        <dbReference type="PROSITE" id="PS51192"/>
    </source>
</evidence>
<protein>
    <recommendedName>
        <fullName evidence="1">Helicase ATP-binding domain-containing protein</fullName>
    </recommendedName>
</protein>
<proteinExistence type="predicted"/>
<dbReference type="InterPro" id="IPR027417">
    <property type="entry name" value="P-loop_NTPase"/>
</dbReference>
<dbReference type="Proteomes" id="UP000192721">
    <property type="component" value="Unassembled WGS sequence"/>
</dbReference>
<dbReference type="Pfam" id="PF04851">
    <property type="entry name" value="ResIII"/>
    <property type="match status" value="1"/>
</dbReference>
<name>A0A1W0CGJ5_9NEIS</name>
<dbReference type="InterPro" id="IPR014001">
    <property type="entry name" value="Helicase_ATP-bd"/>
</dbReference>
<dbReference type="InterPro" id="IPR050742">
    <property type="entry name" value="Helicase_Restrict-Modif_Enz"/>
</dbReference>
<sequence length="1211" mass="134779">MTVPAGDLPKVAKEYETAMAALDRHKFWSAGAKGKYRPQKGLWTPQRRAVALAHAYLAARKYAAADAPREAALIKMPTGTGKTGVIATLACVSPLVKKVLILTPRNGLVHQMKHDLSFRFWSRSVGGVYHTCKLHESLKPDEIEKLTTSIKGGKLSPVRVLASEEYEKIWKERHQDRQILVSTFNALHLVLGIQAPPHRSMYGKEPRPVATSFHGLEPGKSADECIKAFQDLLKSVDLVIVDEGHHEPAYSWAQAVRAIGKPTIIFSATPYRNDYKYFEIDGNFVFNLPWQEAVDQELIRKVQFAAPIVATSGSLPGRKSHGGGAAMPKIYTPNSFVDEFAETLRQLPKGKKVIVHAGTFATLKALQRAFFIQRSKEAAVLIHDAFEGKTELECKDLDGLSALQKAQLKELRFNQVHKTEGNVAAQSARVWLHQFKLMEGIDDSTFIEIWLYDGLGNARQVVQQIGRAIRRPDLKDPTDQVATIRGSSKRLDRYEGAPTVAEQTQRRWKEYLEYEEYAAKRSDVAFIAETQLLASVKRTAPAVQYIAGEFKGGHLLDQNPSMAAFVLPRRAVVCRVEEVERHESKAISDKFLNELQTASCEAMQLEERFDIATVTAPAGDIYKDIRLIRYLAWGNSPYLASHHIPEWRLGVMAIVRSGRYIFLLDTEGICIDYDRLKLLSPEPDELKRLFAHSNPGTTPPANATRIVEAVASGLDTSELGLRSLSVRKHALDDGYFDLAESSQVPTSVRGFGQLGTKSARRRLSLSRSSVADATSKPLAVKDYVLWARIVGNTMADELIKPHGFFDRFASEVAPLDEKKGAPMSILLDLWELLDTATETQDERAWDPEKVKQVLLLDTCCEITNRNTDPAGHPRYAFDFGSYEVEIKYIYKAAIPPTGRYAISCPDLNQAVAEADAATGGSEVEADNTAFGRQMSVSLTRLINQEQSFRVVTSEPGVVYSKSHFYKPRIDKALMSILEPCKAVDLVLSEKGDTRLKSVTDWDSQTLFGLVYGWISGAPTGKVQLAEDLQKCTTVICDDRNRETADFYGIDPVARRVLMIHGKALTETPNASARRLQDVTRQALASLAFAGSSRRPFSYPTAWDSEWSVDIQDAVKPPLAIPSITKPRIMTKTATSPPLKPRDHHANLLKALSDPTYTKEIVMFTGGLLSEKKAQETLDSKNSLSLQFLYFLAAVRSTFDRAGVRFRIVCNE</sequence>
<dbReference type="InterPro" id="IPR006935">
    <property type="entry name" value="Helicase/UvrB_N"/>
</dbReference>